<dbReference type="EMBL" id="SFCI01002005">
    <property type="protein sequence ID" value="TFY74572.1"/>
    <property type="molecule type" value="Genomic_DNA"/>
</dbReference>
<feature type="region of interest" description="Disordered" evidence="1">
    <location>
        <begin position="29"/>
        <end position="72"/>
    </location>
</feature>
<evidence type="ECO:0000256" key="1">
    <source>
        <dbReference type="SAM" id="MobiDB-lite"/>
    </source>
</evidence>
<dbReference type="AlphaFoldDB" id="A0A4Y9ZIS0"/>
<protein>
    <submittedName>
        <fullName evidence="2">Uncharacterized protein</fullName>
    </submittedName>
</protein>
<comment type="caution">
    <text evidence="2">The sequence shown here is derived from an EMBL/GenBank/DDBJ whole genome shotgun (WGS) entry which is preliminary data.</text>
</comment>
<evidence type="ECO:0000313" key="3">
    <source>
        <dbReference type="Proteomes" id="UP000298061"/>
    </source>
</evidence>
<gene>
    <name evidence="2" type="ORF">EWM64_g9440</name>
</gene>
<proteinExistence type="predicted"/>
<feature type="compositionally biased region" description="Low complexity" evidence="1">
    <location>
        <begin position="34"/>
        <end position="63"/>
    </location>
</feature>
<organism evidence="2 3">
    <name type="scientific">Hericium alpestre</name>
    <dbReference type="NCBI Taxonomy" id="135208"/>
    <lineage>
        <taxon>Eukaryota</taxon>
        <taxon>Fungi</taxon>
        <taxon>Dikarya</taxon>
        <taxon>Basidiomycota</taxon>
        <taxon>Agaricomycotina</taxon>
        <taxon>Agaricomycetes</taxon>
        <taxon>Russulales</taxon>
        <taxon>Hericiaceae</taxon>
        <taxon>Hericium</taxon>
    </lineage>
</organism>
<keyword evidence="3" id="KW-1185">Reference proteome</keyword>
<sequence length="209" mass="22194">MAKKQPTAPTAAPTCTNCKCKADNDHDSLCNAEASPSHTNSSTHATNHAAASSSGGAPSGIPSMSPTVNTPSSDEVTLHACYHFTILPDHVGPRFQQWTIVLAAVNVRLWEMPETANASRPSMTFQMVLKSLKILQDSDSPEESITMTAPGNELVPQHATSTVPIEIANNLASFRIPAATEDDTSMTDAPTDEQPTLSSVSKGKKKCTY</sequence>
<name>A0A4Y9ZIS0_9AGAM</name>
<dbReference type="Proteomes" id="UP000298061">
    <property type="component" value="Unassembled WGS sequence"/>
</dbReference>
<feature type="region of interest" description="Disordered" evidence="1">
    <location>
        <begin position="179"/>
        <end position="209"/>
    </location>
</feature>
<evidence type="ECO:0000313" key="2">
    <source>
        <dbReference type="EMBL" id="TFY74572.1"/>
    </source>
</evidence>
<reference evidence="2 3" key="1">
    <citation type="submission" date="2019-02" db="EMBL/GenBank/DDBJ databases">
        <title>Genome sequencing of the rare red list fungi Hericium alpestre (H. flagellum).</title>
        <authorList>
            <person name="Buettner E."/>
            <person name="Kellner H."/>
        </authorList>
    </citation>
    <scope>NUCLEOTIDE SEQUENCE [LARGE SCALE GENOMIC DNA]</scope>
    <source>
        <strain evidence="2 3">DSM 108284</strain>
    </source>
</reference>
<accession>A0A4Y9ZIS0</accession>